<evidence type="ECO:0000256" key="1">
    <source>
        <dbReference type="ARBA" id="ARBA00022553"/>
    </source>
</evidence>
<dbReference type="Gene3D" id="3.40.50.2300">
    <property type="match status" value="1"/>
</dbReference>
<dbReference type="RefSeq" id="WP_053410481.1">
    <property type="nucleotide sequence ID" value="NZ_DAIPHI010000091.1"/>
</dbReference>
<evidence type="ECO:0000256" key="2">
    <source>
        <dbReference type="PROSITE-ProRule" id="PRU00169"/>
    </source>
</evidence>
<dbReference type="STRING" id="171383.AKJ31_18100"/>
<dbReference type="PANTHER" id="PTHR44591:SF24">
    <property type="entry name" value="PROTEIN-GLUTAMATE METHYLESTERASE_PROTEIN-GLUTAMINE GLUTAMINASE 1"/>
    <property type="match status" value="1"/>
</dbReference>
<evidence type="ECO:0000313" key="5">
    <source>
        <dbReference type="Proteomes" id="UP000037530"/>
    </source>
</evidence>
<reference evidence="5" key="1">
    <citation type="submission" date="2015-08" db="EMBL/GenBank/DDBJ databases">
        <title>Vibrio galatheae sp. nov., a novel member of the Vibrionaceae family isolated from the Solomon Islands.</title>
        <authorList>
            <person name="Giubergia S."/>
            <person name="Machado H."/>
            <person name="Mateiu R.V."/>
            <person name="Gram L."/>
        </authorList>
    </citation>
    <scope>NUCLEOTIDE SEQUENCE [LARGE SCALE GENOMIC DNA]</scope>
    <source>
        <strain evidence="5">DSM 19134</strain>
    </source>
</reference>
<accession>A0A0M0HWE8</accession>
<dbReference type="PANTHER" id="PTHR44591">
    <property type="entry name" value="STRESS RESPONSE REGULATOR PROTEIN 1"/>
    <property type="match status" value="1"/>
</dbReference>
<dbReference type="SMART" id="SM00448">
    <property type="entry name" value="REC"/>
    <property type="match status" value="1"/>
</dbReference>
<keyword evidence="5" id="KW-1185">Reference proteome</keyword>
<organism evidence="4 5">
    <name type="scientific">Vibrio hepatarius</name>
    <dbReference type="NCBI Taxonomy" id="171383"/>
    <lineage>
        <taxon>Bacteria</taxon>
        <taxon>Pseudomonadati</taxon>
        <taxon>Pseudomonadota</taxon>
        <taxon>Gammaproteobacteria</taxon>
        <taxon>Vibrionales</taxon>
        <taxon>Vibrionaceae</taxon>
        <taxon>Vibrio</taxon>
        <taxon>Vibrio oreintalis group</taxon>
    </lineage>
</organism>
<sequence length="122" mass="13431">MSSVSITIVDDSKMSRKAVIRALPPELSDNVHEAANGLEALEKFREGKADVMFLDLTMPEMDGFEVLSELKKQAARNFVFVISADIQPASQQKVMELGAVSFLKKPLDASSLRELLHEVGLI</sequence>
<dbReference type="SUPFAM" id="SSF52172">
    <property type="entry name" value="CheY-like"/>
    <property type="match status" value="1"/>
</dbReference>
<evidence type="ECO:0000313" key="4">
    <source>
        <dbReference type="EMBL" id="KOO06406.1"/>
    </source>
</evidence>
<dbReference type="EMBL" id="LHPI01000019">
    <property type="protein sequence ID" value="KOO06406.1"/>
    <property type="molecule type" value="Genomic_DNA"/>
</dbReference>
<protein>
    <submittedName>
        <fullName evidence="4">Chemotaxis protein CheY</fullName>
    </submittedName>
</protein>
<dbReference type="PATRIC" id="fig|171383.3.peg.3699"/>
<dbReference type="Proteomes" id="UP000037530">
    <property type="component" value="Unassembled WGS sequence"/>
</dbReference>
<proteinExistence type="predicted"/>
<comment type="caution">
    <text evidence="4">The sequence shown here is derived from an EMBL/GenBank/DDBJ whole genome shotgun (WGS) entry which is preliminary data.</text>
</comment>
<dbReference type="GO" id="GO:0000160">
    <property type="term" value="P:phosphorelay signal transduction system"/>
    <property type="evidence" value="ECO:0007669"/>
    <property type="project" value="InterPro"/>
</dbReference>
<dbReference type="InterPro" id="IPR011006">
    <property type="entry name" value="CheY-like_superfamily"/>
</dbReference>
<feature type="domain" description="Response regulatory" evidence="3">
    <location>
        <begin position="5"/>
        <end position="120"/>
    </location>
</feature>
<dbReference type="InterPro" id="IPR001789">
    <property type="entry name" value="Sig_transdc_resp-reg_receiver"/>
</dbReference>
<dbReference type="OrthoDB" id="281471at2"/>
<name>A0A0M0HWE8_9VIBR</name>
<dbReference type="CDD" id="cd17593">
    <property type="entry name" value="REC_CheC-like"/>
    <property type="match status" value="1"/>
</dbReference>
<dbReference type="Pfam" id="PF00072">
    <property type="entry name" value="Response_reg"/>
    <property type="match status" value="1"/>
</dbReference>
<feature type="modified residue" description="4-aspartylphosphate" evidence="2">
    <location>
        <position position="55"/>
    </location>
</feature>
<dbReference type="PROSITE" id="PS50110">
    <property type="entry name" value="RESPONSE_REGULATORY"/>
    <property type="match status" value="1"/>
</dbReference>
<dbReference type="InterPro" id="IPR050595">
    <property type="entry name" value="Bact_response_regulator"/>
</dbReference>
<keyword evidence="1 2" id="KW-0597">Phosphoprotein</keyword>
<evidence type="ECO:0000259" key="3">
    <source>
        <dbReference type="PROSITE" id="PS50110"/>
    </source>
</evidence>
<gene>
    <name evidence="4" type="ORF">AKJ31_18100</name>
</gene>
<dbReference type="AlphaFoldDB" id="A0A0M0HWE8"/>